<sequence>MQTYKYGKAAHKTHVNKLVSYLEVPKRWFLHFYIFSTLITTVALVEMYRMYVNGNSLSPWFNFLLDVLTTPRRTASVSFTSAVVALVLLTLQVYRRLYECLYVSVFSTARMNITHYLVGFGHYLGALALLLAELPGFNGRGQSTMFLNVEAHHVGGVVMCVFSFIIQHHSFTILANLRKKQGKSGKERYVLPRGGLFCVVSCPHMLGEVGVYIGVMLVLWSHYSWPIVTLWVLCNQVLVALMNHKWYQNTFKDYPKKRKAIFPYIL</sequence>
<evidence type="ECO:0000313" key="11">
    <source>
        <dbReference type="EMBL" id="KAK3877733.1"/>
    </source>
</evidence>
<keyword evidence="9" id="KW-0521">NADP</keyword>
<dbReference type="GO" id="GO:0005789">
    <property type="term" value="C:endoplasmic reticulum membrane"/>
    <property type="evidence" value="ECO:0007669"/>
    <property type="project" value="UniProtKB-SubCell"/>
</dbReference>
<proteinExistence type="inferred from homology"/>
<feature type="transmembrane region" description="Helical" evidence="9">
    <location>
        <begin position="223"/>
        <end position="242"/>
    </location>
</feature>
<evidence type="ECO:0000256" key="4">
    <source>
        <dbReference type="ARBA" id="ARBA00022989"/>
    </source>
</evidence>
<feature type="domain" description="3-oxo-5-alpha-steroid 4-dehydrogenase C-terminal" evidence="10">
    <location>
        <begin position="151"/>
        <end position="266"/>
    </location>
</feature>
<evidence type="ECO:0000256" key="8">
    <source>
        <dbReference type="ARBA" id="ARBA00049427"/>
    </source>
</evidence>
<evidence type="ECO:0000259" key="10">
    <source>
        <dbReference type="Pfam" id="PF02544"/>
    </source>
</evidence>
<dbReference type="EC" id="1.3.1.94" evidence="2 9"/>
<protein>
    <recommendedName>
        <fullName evidence="7 9">Polyprenal reductase</fullName>
        <ecNumber evidence="2 9">1.3.1.94</ecNumber>
    </recommendedName>
</protein>
<comment type="pathway">
    <text evidence="9">Protein modification; protein glycosylation.</text>
</comment>
<organism evidence="11 12">
    <name type="scientific">Petrolisthes cinctipes</name>
    <name type="common">Flat porcelain crab</name>
    <dbReference type="NCBI Taxonomy" id="88211"/>
    <lineage>
        <taxon>Eukaryota</taxon>
        <taxon>Metazoa</taxon>
        <taxon>Ecdysozoa</taxon>
        <taxon>Arthropoda</taxon>
        <taxon>Crustacea</taxon>
        <taxon>Multicrustacea</taxon>
        <taxon>Malacostraca</taxon>
        <taxon>Eumalacostraca</taxon>
        <taxon>Eucarida</taxon>
        <taxon>Decapoda</taxon>
        <taxon>Pleocyemata</taxon>
        <taxon>Anomura</taxon>
        <taxon>Galatheoidea</taxon>
        <taxon>Porcellanidae</taxon>
        <taxon>Petrolisthes</taxon>
    </lineage>
</organism>
<evidence type="ECO:0000256" key="3">
    <source>
        <dbReference type="ARBA" id="ARBA00022692"/>
    </source>
</evidence>
<reference evidence="11" key="1">
    <citation type="submission" date="2023-10" db="EMBL/GenBank/DDBJ databases">
        <title>Genome assemblies of two species of porcelain crab, Petrolisthes cinctipes and Petrolisthes manimaculis (Anomura: Porcellanidae).</title>
        <authorList>
            <person name="Angst P."/>
        </authorList>
    </citation>
    <scope>NUCLEOTIDE SEQUENCE</scope>
    <source>
        <strain evidence="11">PB745_01</strain>
        <tissue evidence="11">Gill</tissue>
    </source>
</reference>
<dbReference type="AlphaFoldDB" id="A0AAE1KNC8"/>
<evidence type="ECO:0000256" key="7">
    <source>
        <dbReference type="ARBA" id="ARBA00047186"/>
    </source>
</evidence>
<dbReference type="Pfam" id="PF02544">
    <property type="entry name" value="Steroid_dh"/>
    <property type="match status" value="1"/>
</dbReference>
<keyword evidence="4 9" id="KW-1133">Transmembrane helix</keyword>
<feature type="transmembrane region" description="Helical" evidence="9">
    <location>
        <begin position="28"/>
        <end position="51"/>
    </location>
</feature>
<name>A0AAE1KNC8_PETCI</name>
<dbReference type="GO" id="GO:0003865">
    <property type="term" value="F:3-oxo-5-alpha-steroid 4-dehydrogenase activity"/>
    <property type="evidence" value="ECO:0007669"/>
    <property type="project" value="TreeGrafter"/>
</dbReference>
<keyword evidence="9" id="KW-0256">Endoplasmic reticulum</keyword>
<dbReference type="Proteomes" id="UP001286313">
    <property type="component" value="Unassembled WGS sequence"/>
</dbReference>
<evidence type="ECO:0000256" key="2">
    <source>
        <dbReference type="ARBA" id="ARBA00012522"/>
    </source>
</evidence>
<accession>A0AAE1KNC8</accession>
<dbReference type="GO" id="GO:0016095">
    <property type="term" value="P:polyprenol catabolic process"/>
    <property type="evidence" value="ECO:0007669"/>
    <property type="project" value="UniProtKB-UniRule"/>
</dbReference>
<feature type="transmembrane region" description="Helical" evidence="9">
    <location>
        <begin position="75"/>
        <end position="94"/>
    </location>
</feature>
<keyword evidence="12" id="KW-1185">Reference proteome</keyword>
<dbReference type="InterPro" id="IPR039698">
    <property type="entry name" value="Dfg10/SRD5A3"/>
</dbReference>
<dbReference type="PANTHER" id="PTHR14624">
    <property type="entry name" value="DFG10 PROTEIN"/>
    <property type="match status" value="1"/>
</dbReference>
<feature type="transmembrane region" description="Helical" evidence="9">
    <location>
        <begin position="154"/>
        <end position="175"/>
    </location>
</feature>
<dbReference type="GO" id="GO:0006488">
    <property type="term" value="P:dolichol-linked oligosaccharide biosynthetic process"/>
    <property type="evidence" value="ECO:0007669"/>
    <property type="project" value="UniProtKB-UniRule"/>
</dbReference>
<dbReference type="InterPro" id="IPR001104">
    <property type="entry name" value="3-oxo-5_a-steroid_4-DH_C"/>
</dbReference>
<evidence type="ECO:0000313" key="12">
    <source>
        <dbReference type="Proteomes" id="UP001286313"/>
    </source>
</evidence>
<dbReference type="PROSITE" id="PS50244">
    <property type="entry name" value="S5A_REDUCTASE"/>
    <property type="match status" value="1"/>
</dbReference>
<keyword evidence="5 9" id="KW-0472">Membrane</keyword>
<keyword evidence="9" id="KW-0560">Oxidoreductase</keyword>
<keyword evidence="3 9" id="KW-0812">Transmembrane</keyword>
<comment type="similarity">
    <text evidence="6 9">Belongs to the steroid 5-alpha reductase family. Polyprenal reductase subfamily.</text>
</comment>
<comment type="subcellular location">
    <subcellularLocation>
        <location evidence="1">Endomembrane system</location>
        <topology evidence="1">Multi-pass membrane protein</topology>
    </subcellularLocation>
    <subcellularLocation>
        <location evidence="9">Endoplasmic reticulum membrane</location>
    </subcellularLocation>
</comment>
<evidence type="ECO:0000256" key="9">
    <source>
        <dbReference type="RuleBase" id="RU367081"/>
    </source>
</evidence>
<gene>
    <name evidence="11" type="ORF">Pcinc_017586</name>
</gene>
<evidence type="ECO:0000256" key="1">
    <source>
        <dbReference type="ARBA" id="ARBA00004127"/>
    </source>
</evidence>
<dbReference type="PANTHER" id="PTHR14624:SF0">
    <property type="entry name" value="POLYPRENOL REDUCTASE"/>
    <property type="match status" value="1"/>
</dbReference>
<feature type="transmembrane region" description="Helical" evidence="9">
    <location>
        <begin position="115"/>
        <end position="134"/>
    </location>
</feature>
<evidence type="ECO:0000256" key="6">
    <source>
        <dbReference type="ARBA" id="ARBA00046320"/>
    </source>
</evidence>
<dbReference type="EMBL" id="JAWQEG010001635">
    <property type="protein sequence ID" value="KAK3877733.1"/>
    <property type="molecule type" value="Genomic_DNA"/>
</dbReference>
<comment type="caution">
    <text evidence="11">The sequence shown here is derived from an EMBL/GenBank/DDBJ whole genome shotgun (WGS) entry which is preliminary data.</text>
</comment>
<dbReference type="GO" id="GO:0102389">
    <property type="term" value="F:polyprenol reductase activity"/>
    <property type="evidence" value="ECO:0007669"/>
    <property type="project" value="UniProtKB-UniRule"/>
</dbReference>
<comment type="function">
    <text evidence="9">Plays a key role in early steps of protein N-linked glycosylation by being involved in the conversion of polyprenol into dolichol. Acts as a polyprenal reductase that mediates the reduction of polyprenal into dolichal in a NADP-dependent mechanism. Dolichols are required for the synthesis of dolichol-linked monosaccharides and the oligosaccharide precursor used for N-glycosylation.</text>
</comment>
<comment type="catalytic activity">
    <reaction evidence="8 9">
        <text>a di-trans,poly-cis-dolichal + NADP(+) = a di-trans,poly-cis-polyprenal + NADPH + H(+)</text>
        <dbReference type="Rhea" id="RHEA:80727"/>
        <dbReference type="Rhea" id="RHEA-COMP:19536"/>
        <dbReference type="Rhea" id="RHEA-COMP:19537"/>
        <dbReference type="ChEBI" id="CHEBI:15378"/>
        <dbReference type="ChEBI" id="CHEBI:57783"/>
        <dbReference type="ChEBI" id="CHEBI:58349"/>
        <dbReference type="ChEBI" id="CHEBI:231623"/>
        <dbReference type="ChEBI" id="CHEBI:231637"/>
        <dbReference type="EC" id="1.3.1.94"/>
    </reaction>
    <physiologicalReaction direction="right-to-left" evidence="8 9">
        <dbReference type="Rhea" id="RHEA:80729"/>
    </physiologicalReaction>
</comment>
<feature type="transmembrane region" description="Helical" evidence="9">
    <location>
        <begin position="196"/>
        <end position="217"/>
    </location>
</feature>
<dbReference type="GO" id="GO:0160198">
    <property type="term" value="F:polyprenal reductase activity"/>
    <property type="evidence" value="ECO:0007669"/>
    <property type="project" value="UniProtKB-EC"/>
</dbReference>
<evidence type="ECO:0000256" key="5">
    <source>
        <dbReference type="ARBA" id="ARBA00023136"/>
    </source>
</evidence>